<accession>A0A168A2E7</accession>
<comment type="caution">
    <text evidence="2">The sequence shown here is derived from an EMBL/GenBank/DDBJ whole genome shotgun (WGS) entry which is preliminary data.</text>
</comment>
<evidence type="ECO:0000256" key="1">
    <source>
        <dbReference type="SAM" id="MobiDB-lite"/>
    </source>
</evidence>
<proteinExistence type="predicted"/>
<dbReference type="AlphaFoldDB" id="A0A168A2E7"/>
<organism evidence="2 3">
    <name type="scientific">Niveomyces insectorum RCEF 264</name>
    <dbReference type="NCBI Taxonomy" id="1081102"/>
    <lineage>
        <taxon>Eukaryota</taxon>
        <taxon>Fungi</taxon>
        <taxon>Dikarya</taxon>
        <taxon>Ascomycota</taxon>
        <taxon>Pezizomycotina</taxon>
        <taxon>Sordariomycetes</taxon>
        <taxon>Hypocreomycetidae</taxon>
        <taxon>Hypocreales</taxon>
        <taxon>Cordycipitaceae</taxon>
        <taxon>Niveomyces</taxon>
    </lineage>
</organism>
<dbReference type="Proteomes" id="UP000076874">
    <property type="component" value="Unassembled WGS sequence"/>
</dbReference>
<keyword evidence="3" id="KW-1185">Reference proteome</keyword>
<dbReference type="OrthoDB" id="5343383at2759"/>
<feature type="region of interest" description="Disordered" evidence="1">
    <location>
        <begin position="156"/>
        <end position="187"/>
    </location>
</feature>
<name>A0A168A2E7_9HYPO</name>
<dbReference type="EMBL" id="AZHD01000001">
    <property type="protein sequence ID" value="OAA68160.1"/>
    <property type="molecule type" value="Genomic_DNA"/>
</dbReference>
<reference evidence="2 3" key="1">
    <citation type="journal article" date="2016" name="Genome Biol. Evol.">
        <title>Divergent and convergent evolution of fungal pathogenicity.</title>
        <authorList>
            <person name="Shang Y."/>
            <person name="Xiao G."/>
            <person name="Zheng P."/>
            <person name="Cen K."/>
            <person name="Zhan S."/>
            <person name="Wang C."/>
        </authorList>
    </citation>
    <scope>NUCLEOTIDE SEQUENCE [LARGE SCALE GENOMIC DNA]</scope>
    <source>
        <strain evidence="2 3">RCEF 264</strain>
    </source>
</reference>
<dbReference type="STRING" id="1081102.A0A168A2E7"/>
<evidence type="ECO:0000313" key="3">
    <source>
        <dbReference type="Proteomes" id="UP000076874"/>
    </source>
</evidence>
<gene>
    <name evidence="2" type="ORF">SPI_00355</name>
</gene>
<sequence>MPYLSDIEYSRDACVDAVRGYFRFLTQMYLDPADVVEPPAGGWPSITRDTLAGVGKTDEVLALLRRLPYLRASSDGRRIQGAAYAAFANWAHDAEAIRAGRYDADDLKTTTESASLCDVVPPHVVGLTEGPRETPVFLLDTARGIVLWHECPGEIKHGSSSDGDGDGGGTGTSTSTSTPIEGVLDDPYDYESDEEQATWRGDSAAWAVPDFFAMLADLFRRLLFVPLSKHTVHDAYIRGLDPDLLPAVRAVYRKHHWPDLVRYDKAACMAELRATLRTRFPQYAED</sequence>
<evidence type="ECO:0000313" key="2">
    <source>
        <dbReference type="EMBL" id="OAA68160.1"/>
    </source>
</evidence>
<protein>
    <submittedName>
        <fullName evidence="2">Uncharacterized protein</fullName>
    </submittedName>
</protein>